<evidence type="ECO:0000259" key="5">
    <source>
        <dbReference type="PROSITE" id="PS51918"/>
    </source>
</evidence>
<dbReference type="Gene3D" id="3.20.20.70">
    <property type="entry name" value="Aldolase class I"/>
    <property type="match status" value="1"/>
</dbReference>
<dbReference type="Pfam" id="PF04055">
    <property type="entry name" value="Radical_SAM"/>
    <property type="match status" value="1"/>
</dbReference>
<evidence type="ECO:0000256" key="2">
    <source>
        <dbReference type="ARBA" id="ARBA00022723"/>
    </source>
</evidence>
<dbReference type="AlphaFoldDB" id="A0A1I0D1J0"/>
<dbReference type="InterPro" id="IPR058240">
    <property type="entry name" value="rSAM_sf"/>
</dbReference>
<dbReference type="SUPFAM" id="SSF102114">
    <property type="entry name" value="Radical SAM enzymes"/>
    <property type="match status" value="1"/>
</dbReference>
<dbReference type="SFLD" id="SFLDS00029">
    <property type="entry name" value="Radical_SAM"/>
    <property type="match status" value="1"/>
</dbReference>
<dbReference type="Gene3D" id="1.25.40.10">
    <property type="entry name" value="Tetratricopeptide repeat domain"/>
    <property type="match status" value="1"/>
</dbReference>
<evidence type="ECO:0000313" key="6">
    <source>
        <dbReference type="EMBL" id="SET26035.1"/>
    </source>
</evidence>
<evidence type="ECO:0000256" key="4">
    <source>
        <dbReference type="ARBA" id="ARBA00023014"/>
    </source>
</evidence>
<evidence type="ECO:0000256" key="3">
    <source>
        <dbReference type="ARBA" id="ARBA00023004"/>
    </source>
</evidence>
<dbReference type="InterPro" id="IPR023885">
    <property type="entry name" value="4Fe4S-binding_SPASM_dom"/>
</dbReference>
<evidence type="ECO:0000256" key="1">
    <source>
        <dbReference type="ARBA" id="ARBA00022691"/>
    </source>
</evidence>
<dbReference type="PROSITE" id="PS51918">
    <property type="entry name" value="RADICAL_SAM"/>
    <property type="match status" value="1"/>
</dbReference>
<keyword evidence="7" id="KW-1185">Reference proteome</keyword>
<dbReference type="OrthoDB" id="9810775at2"/>
<dbReference type="Proteomes" id="UP000199800">
    <property type="component" value="Unassembled WGS sequence"/>
</dbReference>
<dbReference type="STRING" id="29364.SAMN04487772_11269"/>
<dbReference type="PANTHER" id="PTHR11228">
    <property type="entry name" value="RADICAL SAM DOMAIN PROTEIN"/>
    <property type="match status" value="1"/>
</dbReference>
<evidence type="ECO:0000313" key="7">
    <source>
        <dbReference type="Proteomes" id="UP000199800"/>
    </source>
</evidence>
<dbReference type="SUPFAM" id="SSF48452">
    <property type="entry name" value="TPR-like"/>
    <property type="match status" value="1"/>
</dbReference>
<dbReference type="GO" id="GO:0051536">
    <property type="term" value="F:iron-sulfur cluster binding"/>
    <property type="evidence" value="ECO:0007669"/>
    <property type="project" value="UniProtKB-KW"/>
</dbReference>
<dbReference type="CDD" id="cd01335">
    <property type="entry name" value="Radical_SAM"/>
    <property type="match status" value="1"/>
</dbReference>
<reference evidence="6 7" key="1">
    <citation type="submission" date="2016-10" db="EMBL/GenBank/DDBJ databases">
        <authorList>
            <person name="de Groot N.N."/>
        </authorList>
    </citation>
    <scope>NUCLEOTIDE SEQUENCE [LARGE SCALE GENOMIC DNA]</scope>
    <source>
        <strain evidence="6 7">DSM 1801</strain>
    </source>
</reference>
<keyword evidence="1" id="KW-0949">S-adenosyl-L-methionine</keyword>
<dbReference type="NCBIfam" id="TIGR04085">
    <property type="entry name" value="rSAM_more_4Fe4S"/>
    <property type="match status" value="1"/>
</dbReference>
<dbReference type="GO" id="GO:0003824">
    <property type="term" value="F:catalytic activity"/>
    <property type="evidence" value="ECO:0007669"/>
    <property type="project" value="InterPro"/>
</dbReference>
<protein>
    <submittedName>
        <fullName evidence="6">Radical SAM additional 4Fe4S-binding SPASM domain-containing protein</fullName>
    </submittedName>
</protein>
<dbReference type="InterPro" id="IPR050377">
    <property type="entry name" value="Radical_SAM_PqqE_MftC-like"/>
</dbReference>
<dbReference type="RefSeq" id="WP_092477953.1">
    <property type="nucleotide sequence ID" value="NZ_FOHN01000012.1"/>
</dbReference>
<dbReference type="EMBL" id="FOHN01000012">
    <property type="protein sequence ID" value="SET26035.1"/>
    <property type="molecule type" value="Genomic_DNA"/>
</dbReference>
<proteinExistence type="predicted"/>
<dbReference type="InterPro" id="IPR006638">
    <property type="entry name" value="Elp3/MiaA/NifB-like_rSAM"/>
</dbReference>
<name>A0A1I0D1J0_9FIRM</name>
<dbReference type="Pfam" id="PF13186">
    <property type="entry name" value="SPASM"/>
    <property type="match status" value="1"/>
</dbReference>
<keyword evidence="2" id="KW-0479">Metal-binding</keyword>
<sequence length="486" mass="55577">MKYQLTNAVWEITMKCNMRCQHCGSSCEEAMEDELTTEEALELCDDLKELGLKYITISGGELTTRKDWHLIAKKLVENGIVTSMITNGWIMSDDTVQKAKEAGINTIAISIDGCQETHDKIRKPGSFERDIENFKRIKESGIIPAAITTIQKQNVDELEELYQILKEAGVLTWQLQIALPMGNFKKHMEECIEPADVLKVVDFAYSKIEEDMTIDLADSIGFYSKKDTALMRKRFGKDAYWQGCSAGKCNIGILNNGDIVGCTSIRGKEFIEGNIRKTKLKEIWNSEESFKWNRCFTRNDLKGLCKECQYADYCLGGCANLRYCMNGDVCSENTYCIYNMQLNEYKKKIQKLCTLQELESLLYFMLDKKQIQVAGMVADRIEELGITSEGIQQNLGFLYYSKGDYQTCATINQKILEQNPQNKYAKKGLGLAVYQLGDVEKGIQLMYEALDKDYMDSYSDLYLVLKEQKREKEAEALKQEMDKLEK</sequence>
<dbReference type="InterPro" id="IPR013785">
    <property type="entry name" value="Aldolase_TIM"/>
</dbReference>
<keyword evidence="4" id="KW-0411">Iron-sulfur</keyword>
<gene>
    <name evidence="6" type="ORF">SAMN04487772_11269</name>
</gene>
<dbReference type="PANTHER" id="PTHR11228:SF7">
    <property type="entry name" value="PQQA PEPTIDE CYCLASE"/>
    <property type="match status" value="1"/>
</dbReference>
<dbReference type="SFLD" id="SFLDG01067">
    <property type="entry name" value="SPASM/twitch_domain_containing"/>
    <property type="match status" value="1"/>
</dbReference>
<dbReference type="SMART" id="SM00729">
    <property type="entry name" value="Elp3"/>
    <property type="match status" value="1"/>
</dbReference>
<accession>A0A1I0D1J0</accession>
<dbReference type="InterPro" id="IPR007197">
    <property type="entry name" value="rSAM"/>
</dbReference>
<feature type="domain" description="Radical SAM core" evidence="5">
    <location>
        <begin position="2"/>
        <end position="210"/>
    </location>
</feature>
<keyword evidence="3" id="KW-0408">Iron</keyword>
<dbReference type="GO" id="GO:0046872">
    <property type="term" value="F:metal ion binding"/>
    <property type="evidence" value="ECO:0007669"/>
    <property type="project" value="UniProtKB-KW"/>
</dbReference>
<dbReference type="InterPro" id="IPR011990">
    <property type="entry name" value="TPR-like_helical_dom_sf"/>
</dbReference>
<dbReference type="SFLD" id="SFLDG01386">
    <property type="entry name" value="main_SPASM_domain-containing"/>
    <property type="match status" value="1"/>
</dbReference>
<organism evidence="6 7">
    <name type="scientific">[Clostridium] polysaccharolyticum</name>
    <dbReference type="NCBI Taxonomy" id="29364"/>
    <lineage>
        <taxon>Bacteria</taxon>
        <taxon>Bacillati</taxon>
        <taxon>Bacillota</taxon>
        <taxon>Clostridia</taxon>
        <taxon>Lachnospirales</taxon>
        <taxon>Lachnospiraceae</taxon>
    </lineage>
</organism>